<feature type="compositionally biased region" description="Basic residues" evidence="1">
    <location>
        <begin position="103"/>
        <end position="114"/>
    </location>
</feature>
<gene>
    <name evidence="2" type="ORF">Nepgr_017106</name>
</gene>
<evidence type="ECO:0000313" key="3">
    <source>
        <dbReference type="Proteomes" id="UP001279734"/>
    </source>
</evidence>
<proteinExistence type="predicted"/>
<dbReference type="AlphaFoldDB" id="A0AAD3SQZ5"/>
<protein>
    <submittedName>
        <fullName evidence="2">Uncharacterized protein</fullName>
    </submittedName>
</protein>
<comment type="caution">
    <text evidence="2">The sequence shown here is derived from an EMBL/GenBank/DDBJ whole genome shotgun (WGS) entry which is preliminary data.</text>
</comment>
<accession>A0AAD3SQZ5</accession>
<evidence type="ECO:0000256" key="1">
    <source>
        <dbReference type="SAM" id="MobiDB-lite"/>
    </source>
</evidence>
<feature type="region of interest" description="Disordered" evidence="1">
    <location>
        <begin position="95"/>
        <end position="114"/>
    </location>
</feature>
<dbReference type="Proteomes" id="UP001279734">
    <property type="component" value="Unassembled WGS sequence"/>
</dbReference>
<sequence length="114" mass="13230">MFRRKSTKRMGNDRDAAEEDVVSTADYFSRLLSLSQAISPRVSLKVAVRKSTLIDYVVGVELMWAMIWWCRFITKNMLARELQVSASPFNSKIGKYVGSTQGKQRRRPWKRRKG</sequence>
<name>A0AAD3SQZ5_NEPGR</name>
<dbReference type="EMBL" id="BSYO01000015">
    <property type="protein sequence ID" value="GMH15265.1"/>
    <property type="molecule type" value="Genomic_DNA"/>
</dbReference>
<evidence type="ECO:0000313" key="2">
    <source>
        <dbReference type="EMBL" id="GMH15265.1"/>
    </source>
</evidence>
<organism evidence="2 3">
    <name type="scientific">Nepenthes gracilis</name>
    <name type="common">Slender pitcher plant</name>
    <dbReference type="NCBI Taxonomy" id="150966"/>
    <lineage>
        <taxon>Eukaryota</taxon>
        <taxon>Viridiplantae</taxon>
        <taxon>Streptophyta</taxon>
        <taxon>Embryophyta</taxon>
        <taxon>Tracheophyta</taxon>
        <taxon>Spermatophyta</taxon>
        <taxon>Magnoliopsida</taxon>
        <taxon>eudicotyledons</taxon>
        <taxon>Gunneridae</taxon>
        <taxon>Pentapetalae</taxon>
        <taxon>Caryophyllales</taxon>
        <taxon>Nepenthaceae</taxon>
        <taxon>Nepenthes</taxon>
    </lineage>
</organism>
<reference evidence="2" key="1">
    <citation type="submission" date="2023-05" db="EMBL/GenBank/DDBJ databases">
        <title>Nepenthes gracilis genome sequencing.</title>
        <authorList>
            <person name="Fukushima K."/>
        </authorList>
    </citation>
    <scope>NUCLEOTIDE SEQUENCE</scope>
    <source>
        <strain evidence="2">SING2019-196</strain>
    </source>
</reference>
<keyword evidence="3" id="KW-1185">Reference proteome</keyword>